<comment type="caution">
    <text evidence="1">The sequence shown here is derived from an EMBL/GenBank/DDBJ whole genome shotgun (WGS) entry which is preliminary data.</text>
</comment>
<dbReference type="AlphaFoldDB" id="A0A6G0ZN58"/>
<proteinExistence type="predicted"/>
<protein>
    <submittedName>
        <fullName evidence="1">Chitotriosidase-1-like</fullName>
    </submittedName>
</protein>
<evidence type="ECO:0000313" key="1">
    <source>
        <dbReference type="EMBL" id="KAF0772258.1"/>
    </source>
</evidence>
<organism evidence="1 2">
    <name type="scientific">Aphis craccivora</name>
    <name type="common">Cowpea aphid</name>
    <dbReference type="NCBI Taxonomy" id="307492"/>
    <lineage>
        <taxon>Eukaryota</taxon>
        <taxon>Metazoa</taxon>
        <taxon>Ecdysozoa</taxon>
        <taxon>Arthropoda</taxon>
        <taxon>Hexapoda</taxon>
        <taxon>Insecta</taxon>
        <taxon>Pterygota</taxon>
        <taxon>Neoptera</taxon>
        <taxon>Paraneoptera</taxon>
        <taxon>Hemiptera</taxon>
        <taxon>Sternorrhyncha</taxon>
        <taxon>Aphidomorpha</taxon>
        <taxon>Aphidoidea</taxon>
        <taxon>Aphididae</taxon>
        <taxon>Aphidini</taxon>
        <taxon>Aphis</taxon>
        <taxon>Aphis</taxon>
    </lineage>
</organism>
<reference evidence="1 2" key="1">
    <citation type="submission" date="2019-08" db="EMBL/GenBank/DDBJ databases">
        <title>Whole genome of Aphis craccivora.</title>
        <authorList>
            <person name="Voronova N.V."/>
            <person name="Shulinski R.S."/>
            <person name="Bandarenka Y.V."/>
            <person name="Zhorov D.G."/>
            <person name="Warner D."/>
        </authorList>
    </citation>
    <scope>NUCLEOTIDE SEQUENCE [LARGE SCALE GENOMIC DNA]</scope>
    <source>
        <strain evidence="1">180601</strain>
        <tissue evidence="1">Whole Body</tissue>
    </source>
</reference>
<dbReference type="EMBL" id="VUJU01000202">
    <property type="protein sequence ID" value="KAF0772258.1"/>
    <property type="molecule type" value="Genomic_DNA"/>
</dbReference>
<gene>
    <name evidence="1" type="ORF">FWK35_00007903</name>
</gene>
<name>A0A6G0ZN58_APHCR</name>
<accession>A0A6G0ZN58</accession>
<sequence>MSTIFGGYTYIESKRSTRPKIVLPAKVDKNNTNRKFKLCFHFKLLLIVTIIATLCSYTNSEITGEVTLTHTLPVQLARGYRYCSRQQDVRCAFTGSGPRCKVVVPRVKVQNDA</sequence>
<evidence type="ECO:0000313" key="2">
    <source>
        <dbReference type="Proteomes" id="UP000478052"/>
    </source>
</evidence>
<keyword evidence="2" id="KW-1185">Reference proteome</keyword>
<dbReference type="Proteomes" id="UP000478052">
    <property type="component" value="Unassembled WGS sequence"/>
</dbReference>